<evidence type="ECO:0000256" key="10">
    <source>
        <dbReference type="ARBA" id="ARBA00023136"/>
    </source>
</evidence>
<dbReference type="EC" id="2.7.13.3" evidence="3"/>
<dbReference type="InterPro" id="IPR005467">
    <property type="entry name" value="His_kinase_dom"/>
</dbReference>
<keyword evidence="8" id="KW-1133">Transmembrane helix</keyword>
<evidence type="ECO:0000256" key="3">
    <source>
        <dbReference type="ARBA" id="ARBA00012438"/>
    </source>
</evidence>
<dbReference type="PANTHER" id="PTHR45436">
    <property type="entry name" value="SENSOR HISTIDINE KINASE YKOH"/>
    <property type="match status" value="1"/>
</dbReference>
<keyword evidence="9" id="KW-0902">Two-component regulatory system</keyword>
<evidence type="ECO:0000256" key="6">
    <source>
        <dbReference type="ARBA" id="ARBA00022692"/>
    </source>
</evidence>
<dbReference type="InterPro" id="IPR050428">
    <property type="entry name" value="TCS_sensor_his_kinase"/>
</dbReference>
<dbReference type="CDD" id="cd00075">
    <property type="entry name" value="HATPase"/>
    <property type="match status" value="1"/>
</dbReference>
<organism evidence="13">
    <name type="scientific">Variovorax paradoxus</name>
    <dbReference type="NCBI Taxonomy" id="34073"/>
    <lineage>
        <taxon>Bacteria</taxon>
        <taxon>Pseudomonadati</taxon>
        <taxon>Pseudomonadota</taxon>
        <taxon>Betaproteobacteria</taxon>
        <taxon>Burkholderiales</taxon>
        <taxon>Comamonadaceae</taxon>
        <taxon>Variovorax</taxon>
    </lineage>
</organism>
<evidence type="ECO:0000259" key="11">
    <source>
        <dbReference type="PROSITE" id="PS50109"/>
    </source>
</evidence>
<proteinExistence type="predicted"/>
<keyword evidence="7" id="KW-0418">Kinase</keyword>
<dbReference type="Pfam" id="PF08521">
    <property type="entry name" value="2CSK_N"/>
    <property type="match status" value="1"/>
</dbReference>
<evidence type="ECO:0000256" key="1">
    <source>
        <dbReference type="ARBA" id="ARBA00000085"/>
    </source>
</evidence>
<dbReference type="GO" id="GO:0005886">
    <property type="term" value="C:plasma membrane"/>
    <property type="evidence" value="ECO:0007669"/>
    <property type="project" value="TreeGrafter"/>
</dbReference>
<dbReference type="InterPro" id="IPR003660">
    <property type="entry name" value="HAMP_dom"/>
</dbReference>
<dbReference type="InterPro" id="IPR036097">
    <property type="entry name" value="HisK_dim/P_sf"/>
</dbReference>
<dbReference type="SMART" id="SM00387">
    <property type="entry name" value="HATPase_c"/>
    <property type="match status" value="1"/>
</dbReference>
<evidence type="ECO:0000256" key="9">
    <source>
        <dbReference type="ARBA" id="ARBA00023012"/>
    </source>
</evidence>
<protein>
    <recommendedName>
        <fullName evidence="3">histidine kinase</fullName>
        <ecNumber evidence="3">2.7.13.3</ecNumber>
    </recommendedName>
</protein>
<dbReference type="Gene3D" id="3.30.565.10">
    <property type="entry name" value="Histidine kinase-like ATPase, C-terminal domain"/>
    <property type="match status" value="1"/>
</dbReference>
<keyword evidence="6" id="KW-0812">Transmembrane</keyword>
<dbReference type="PANTHER" id="PTHR45436:SF1">
    <property type="entry name" value="SENSOR PROTEIN QSEC"/>
    <property type="match status" value="1"/>
</dbReference>
<dbReference type="SMART" id="SM00388">
    <property type="entry name" value="HisKA"/>
    <property type="match status" value="1"/>
</dbReference>
<dbReference type="GO" id="GO:0000155">
    <property type="term" value="F:phosphorelay sensor kinase activity"/>
    <property type="evidence" value="ECO:0007669"/>
    <property type="project" value="InterPro"/>
</dbReference>
<dbReference type="Pfam" id="PF00512">
    <property type="entry name" value="HisKA"/>
    <property type="match status" value="1"/>
</dbReference>
<keyword evidence="4" id="KW-0597">Phosphoprotein</keyword>
<evidence type="ECO:0000313" key="13">
    <source>
        <dbReference type="EMBL" id="CAA2110129.1"/>
    </source>
</evidence>
<dbReference type="SUPFAM" id="SSF55874">
    <property type="entry name" value="ATPase domain of HSP90 chaperone/DNA topoisomerase II/histidine kinase"/>
    <property type="match status" value="1"/>
</dbReference>
<keyword evidence="5 13" id="KW-0808">Transferase</keyword>
<evidence type="ECO:0000256" key="5">
    <source>
        <dbReference type="ARBA" id="ARBA00022679"/>
    </source>
</evidence>
<dbReference type="InterPro" id="IPR003594">
    <property type="entry name" value="HATPase_dom"/>
</dbReference>
<comment type="catalytic activity">
    <reaction evidence="1">
        <text>ATP + protein L-histidine = ADP + protein N-phospho-L-histidine.</text>
        <dbReference type="EC" id="2.7.13.3"/>
    </reaction>
</comment>
<keyword evidence="10" id="KW-0472">Membrane</keyword>
<reference evidence="13" key="1">
    <citation type="submission" date="2019-12" db="EMBL/GenBank/DDBJ databases">
        <authorList>
            <person name="Cremers G."/>
        </authorList>
    </citation>
    <scope>NUCLEOTIDE SEQUENCE</scope>
    <source>
        <strain evidence="13">Vvax</strain>
    </source>
</reference>
<dbReference type="PRINTS" id="PR00344">
    <property type="entry name" value="BCTRLSENSOR"/>
</dbReference>
<comment type="subcellular location">
    <subcellularLocation>
        <location evidence="2">Membrane</location>
    </subcellularLocation>
</comment>
<dbReference type="InterPro" id="IPR036890">
    <property type="entry name" value="HATPase_C_sf"/>
</dbReference>
<dbReference type="EMBL" id="LR743508">
    <property type="protein sequence ID" value="CAA2110129.1"/>
    <property type="molecule type" value="Genomic_DNA"/>
</dbReference>
<dbReference type="AlphaFoldDB" id="A0A679JF37"/>
<evidence type="ECO:0000256" key="4">
    <source>
        <dbReference type="ARBA" id="ARBA00022553"/>
    </source>
</evidence>
<evidence type="ECO:0000256" key="7">
    <source>
        <dbReference type="ARBA" id="ARBA00022777"/>
    </source>
</evidence>
<dbReference type="InterPro" id="IPR004358">
    <property type="entry name" value="Sig_transdc_His_kin-like_C"/>
</dbReference>
<gene>
    <name evidence="13" type="primary">qseC_6</name>
    <name evidence="13" type="ORF">VVAX_06398</name>
</gene>
<evidence type="ECO:0000256" key="2">
    <source>
        <dbReference type="ARBA" id="ARBA00004370"/>
    </source>
</evidence>
<evidence type="ECO:0000259" key="12">
    <source>
        <dbReference type="PROSITE" id="PS50885"/>
    </source>
</evidence>
<evidence type="ECO:0000256" key="8">
    <source>
        <dbReference type="ARBA" id="ARBA00022989"/>
    </source>
</evidence>
<feature type="domain" description="Histidine kinase" evidence="11">
    <location>
        <begin position="259"/>
        <end position="471"/>
    </location>
</feature>
<feature type="domain" description="HAMP" evidence="12">
    <location>
        <begin position="199"/>
        <end position="251"/>
    </location>
</feature>
<dbReference type="CDD" id="cd00082">
    <property type="entry name" value="HisKA"/>
    <property type="match status" value="1"/>
</dbReference>
<dbReference type="InterPro" id="IPR013727">
    <property type="entry name" value="2CSK_N"/>
</dbReference>
<dbReference type="SUPFAM" id="SSF47384">
    <property type="entry name" value="Homodimeric domain of signal transducing histidine kinase"/>
    <property type="match status" value="1"/>
</dbReference>
<accession>A0A679JF37</accession>
<dbReference type="PROSITE" id="PS50109">
    <property type="entry name" value="HIS_KIN"/>
    <property type="match status" value="1"/>
</dbReference>
<dbReference type="InterPro" id="IPR003661">
    <property type="entry name" value="HisK_dim/P_dom"/>
</dbReference>
<dbReference type="Gene3D" id="1.10.287.130">
    <property type="match status" value="1"/>
</dbReference>
<sequence length="476" mass="51136">MVAMPLNIVGRLRRASLWQRLALLLFPALLAVTGIELWMTRHDALAAANAAYDRSLLGALKSIDANISTASGGLSVELPYTMFEFFELTASGQVFFRVATSDGLVELGSADLPEPPGELAIGVPAFYDATYFGEAVRLAAYRRDLDRAPAGSNGRSVLVQVGESTRSRQEFSTRFVRSAALRDALVLAMLLCGTALALAAALRPLSRLAREVQARTPDDLTRIGETDLPAEVRPLVAAVNQQMSRTQELVTQQRQFLDDASHQLRTHLTTLQMQADYARREQDPAQVQLALDALGTEIGRATRSAQQLLALGRSDTVPVEPAGFEMAALLREVAVDLLPLARAKRIDLGIHSPTPGFVAVADRALMREALGNLVANAIAYTPAEGTITLFAAGDAAGWSLNVEDDGPGLSDEERAALGQRFRRGARAGKGGFGLGLAIARSIAQRHRGELRLEAREAGPGLHAIIWWPRTSPPAAT</sequence>
<name>A0A679JF37_VARPD</name>
<dbReference type="Pfam" id="PF02518">
    <property type="entry name" value="HATPase_c"/>
    <property type="match status" value="1"/>
</dbReference>
<dbReference type="PROSITE" id="PS50885">
    <property type="entry name" value="HAMP"/>
    <property type="match status" value="1"/>
</dbReference>